<dbReference type="GO" id="GO:0008237">
    <property type="term" value="F:metallopeptidase activity"/>
    <property type="evidence" value="ECO:0007669"/>
    <property type="project" value="UniProtKB-KW"/>
</dbReference>
<feature type="transmembrane region" description="Helical" evidence="1">
    <location>
        <begin position="242"/>
        <end position="260"/>
    </location>
</feature>
<evidence type="ECO:0000256" key="1">
    <source>
        <dbReference type="SAM" id="Phobius"/>
    </source>
</evidence>
<feature type="transmembrane region" description="Helical" evidence="1">
    <location>
        <begin position="208"/>
        <end position="230"/>
    </location>
</feature>
<keyword evidence="4" id="KW-1185">Reference proteome</keyword>
<feature type="domain" description="CAAX prenyl protease 2/Lysostaphin resistance protein A-like" evidence="2">
    <location>
        <begin position="145"/>
        <end position="250"/>
    </location>
</feature>
<organism evidence="3 4">
    <name type="scientific">Parablautia muri</name>
    <dbReference type="NCBI Taxonomy" id="2320879"/>
    <lineage>
        <taxon>Bacteria</taxon>
        <taxon>Bacillati</taxon>
        <taxon>Bacillota</taxon>
        <taxon>Clostridia</taxon>
        <taxon>Lachnospirales</taxon>
        <taxon>Lachnospiraceae</taxon>
        <taxon>Parablautia</taxon>
    </lineage>
</organism>
<proteinExistence type="predicted"/>
<evidence type="ECO:0000259" key="2">
    <source>
        <dbReference type="Pfam" id="PF02517"/>
    </source>
</evidence>
<dbReference type="Proteomes" id="UP001154420">
    <property type="component" value="Unassembled WGS sequence"/>
</dbReference>
<protein>
    <submittedName>
        <fullName evidence="3">CPBP family intramembrane metalloprotease</fullName>
    </submittedName>
</protein>
<evidence type="ECO:0000313" key="3">
    <source>
        <dbReference type="EMBL" id="NBJ93298.1"/>
    </source>
</evidence>
<dbReference type="InterPro" id="IPR003675">
    <property type="entry name" value="Rce1/LyrA-like_dom"/>
</dbReference>
<dbReference type="GO" id="GO:0080120">
    <property type="term" value="P:CAAX-box protein maturation"/>
    <property type="evidence" value="ECO:0007669"/>
    <property type="project" value="UniProtKB-ARBA"/>
</dbReference>
<keyword evidence="1" id="KW-1133">Transmembrane helix</keyword>
<dbReference type="EMBL" id="QZDT01000018">
    <property type="protein sequence ID" value="NBJ93298.1"/>
    <property type="molecule type" value="Genomic_DNA"/>
</dbReference>
<keyword evidence="1" id="KW-0812">Transmembrane</keyword>
<reference evidence="3" key="1">
    <citation type="submission" date="2018-09" db="EMBL/GenBank/DDBJ databases">
        <title>Murine metabolic-syndrome-specific gut microbial biobank.</title>
        <authorList>
            <person name="Liu C."/>
        </authorList>
    </citation>
    <scope>NUCLEOTIDE SEQUENCE</scope>
    <source>
        <strain evidence="3">D42-62</strain>
    </source>
</reference>
<keyword evidence="3" id="KW-0378">Hydrolase</keyword>
<comment type="caution">
    <text evidence="3">The sequence shown here is derived from an EMBL/GenBank/DDBJ whole genome shotgun (WGS) entry which is preliminary data.</text>
</comment>
<gene>
    <name evidence="3" type="ORF">D5281_12005</name>
</gene>
<keyword evidence="3" id="KW-0645">Protease</keyword>
<name>A0A9X5BGL1_9FIRM</name>
<dbReference type="AlphaFoldDB" id="A0A9X5BGL1"/>
<keyword evidence="1" id="KW-0472">Membrane</keyword>
<sequence length="261" mass="30123">MLFSVILILLIAIVFRKRKMDKTGQQKSDEIEYLSKNKKELILGLAWYVFYFMLSYISCAFQVDIINELSNWLFLVLFPLLIIAVFRKEKIIQALKESGLRHFDRKTVLRILLICAAYQGVIILVFGLGGFCFNITNILHILVKLPVFFCLMILTAAFTEEFFFRGILQRTMMDSLKKPYLVILLTGILFGLYHFPFAYYLWGNTAGSVINSLKMIMTEHVLTGCAYGFLYYKSNKNLWSNIILHAFYNAAIMALGTVFST</sequence>
<evidence type="ECO:0000313" key="4">
    <source>
        <dbReference type="Proteomes" id="UP001154420"/>
    </source>
</evidence>
<feature type="transmembrane region" description="Helical" evidence="1">
    <location>
        <begin position="137"/>
        <end position="159"/>
    </location>
</feature>
<feature type="transmembrane region" description="Helical" evidence="1">
    <location>
        <begin position="41"/>
        <end position="63"/>
    </location>
</feature>
<feature type="transmembrane region" description="Helical" evidence="1">
    <location>
        <begin position="180"/>
        <end position="202"/>
    </location>
</feature>
<feature type="transmembrane region" description="Helical" evidence="1">
    <location>
        <begin position="69"/>
        <end position="86"/>
    </location>
</feature>
<dbReference type="RefSeq" id="WP_160560421.1">
    <property type="nucleotide sequence ID" value="NZ_QZDT01000018.1"/>
</dbReference>
<dbReference type="OrthoDB" id="371054at2"/>
<accession>A0A9X5BGL1</accession>
<feature type="transmembrane region" description="Helical" evidence="1">
    <location>
        <begin position="107"/>
        <end position="131"/>
    </location>
</feature>
<dbReference type="GO" id="GO:0004175">
    <property type="term" value="F:endopeptidase activity"/>
    <property type="evidence" value="ECO:0007669"/>
    <property type="project" value="UniProtKB-ARBA"/>
</dbReference>
<dbReference type="Pfam" id="PF02517">
    <property type="entry name" value="Rce1-like"/>
    <property type="match status" value="1"/>
</dbReference>
<keyword evidence="3" id="KW-0482">Metalloprotease</keyword>